<organism evidence="1 2">
    <name type="scientific">Ceratodon purpureus</name>
    <name type="common">Fire moss</name>
    <name type="synonym">Dicranum purpureum</name>
    <dbReference type="NCBI Taxonomy" id="3225"/>
    <lineage>
        <taxon>Eukaryota</taxon>
        <taxon>Viridiplantae</taxon>
        <taxon>Streptophyta</taxon>
        <taxon>Embryophyta</taxon>
        <taxon>Bryophyta</taxon>
        <taxon>Bryophytina</taxon>
        <taxon>Bryopsida</taxon>
        <taxon>Dicranidae</taxon>
        <taxon>Pseudoditrichales</taxon>
        <taxon>Ditrichaceae</taxon>
        <taxon>Ceratodon</taxon>
    </lineage>
</organism>
<evidence type="ECO:0000313" key="1">
    <source>
        <dbReference type="EMBL" id="KAG0584933.1"/>
    </source>
</evidence>
<proteinExistence type="predicted"/>
<keyword evidence="2" id="KW-1185">Reference proteome</keyword>
<evidence type="ECO:0000313" key="2">
    <source>
        <dbReference type="Proteomes" id="UP000822688"/>
    </source>
</evidence>
<name>A0A8T0IRC0_CERPU</name>
<gene>
    <name evidence="1" type="ORF">KC19_3G244800</name>
</gene>
<dbReference type="Proteomes" id="UP000822688">
    <property type="component" value="Chromosome 3"/>
</dbReference>
<accession>A0A8T0IRC0</accession>
<comment type="caution">
    <text evidence="1">The sequence shown here is derived from an EMBL/GenBank/DDBJ whole genome shotgun (WGS) entry which is preliminary data.</text>
</comment>
<dbReference type="AlphaFoldDB" id="A0A8T0IRC0"/>
<protein>
    <submittedName>
        <fullName evidence="1">Uncharacterized protein</fullName>
    </submittedName>
</protein>
<dbReference type="EMBL" id="CM026423">
    <property type="protein sequence ID" value="KAG0584933.1"/>
    <property type="molecule type" value="Genomic_DNA"/>
</dbReference>
<reference evidence="1" key="1">
    <citation type="submission" date="2020-06" db="EMBL/GenBank/DDBJ databases">
        <title>WGS assembly of Ceratodon purpureus strain R40.</title>
        <authorList>
            <person name="Carey S.B."/>
            <person name="Jenkins J."/>
            <person name="Shu S."/>
            <person name="Lovell J.T."/>
            <person name="Sreedasyam A."/>
            <person name="Maumus F."/>
            <person name="Tiley G.P."/>
            <person name="Fernandez-Pozo N."/>
            <person name="Barry K."/>
            <person name="Chen C."/>
            <person name="Wang M."/>
            <person name="Lipzen A."/>
            <person name="Daum C."/>
            <person name="Saski C.A."/>
            <person name="Payton A.C."/>
            <person name="Mcbreen J.C."/>
            <person name="Conrad R.E."/>
            <person name="Kollar L.M."/>
            <person name="Olsson S."/>
            <person name="Huttunen S."/>
            <person name="Landis J.B."/>
            <person name="Wickett N.J."/>
            <person name="Johnson M.G."/>
            <person name="Rensing S.A."/>
            <person name="Grimwood J."/>
            <person name="Schmutz J."/>
            <person name="Mcdaniel S.F."/>
        </authorList>
    </citation>
    <scope>NUCLEOTIDE SEQUENCE</scope>
    <source>
        <strain evidence="1">R40</strain>
    </source>
</reference>
<sequence>MAANMPMHRRQRRKMRPLATIPEDSELIVQDGDESIIMIKIKRDNTKLNMDQKMIPAQMNGQLLKRCNRIRDDVARTLQDQEVLPPPKSHHRSSHFTNCCIWLGIRSSLQYLV</sequence>